<dbReference type="OrthoDB" id="2243651at2"/>
<gene>
    <name evidence="2" type="ORF">CCE28_17210</name>
</gene>
<keyword evidence="1" id="KW-0812">Transmembrane</keyword>
<name>A0A267MER9_9FIRM</name>
<dbReference type="AlphaFoldDB" id="A0A267MER9"/>
<dbReference type="EMBL" id="NIBG01000020">
    <property type="protein sequence ID" value="PAB58074.1"/>
    <property type="molecule type" value="Genomic_DNA"/>
</dbReference>
<feature type="transmembrane region" description="Helical" evidence="1">
    <location>
        <begin position="52"/>
        <end position="71"/>
    </location>
</feature>
<feature type="transmembrane region" description="Helical" evidence="1">
    <location>
        <begin position="135"/>
        <end position="159"/>
    </location>
</feature>
<reference evidence="2 3" key="1">
    <citation type="submission" date="2017-06" db="EMBL/GenBank/DDBJ databases">
        <title>Draft genome sequence of anaerobic fermentative bacterium Anaeromicrobium sediminis DY2726D isolated from West Pacific Ocean sediments.</title>
        <authorList>
            <person name="Zeng X."/>
        </authorList>
    </citation>
    <scope>NUCLEOTIDE SEQUENCE [LARGE SCALE GENOMIC DNA]</scope>
    <source>
        <strain evidence="2 3">DY2726D</strain>
    </source>
</reference>
<comment type="caution">
    <text evidence="2">The sequence shown here is derived from an EMBL/GenBank/DDBJ whole genome shotgun (WGS) entry which is preliminary data.</text>
</comment>
<keyword evidence="3" id="KW-1185">Reference proteome</keyword>
<dbReference type="Gene3D" id="1.10.1760.20">
    <property type="match status" value="1"/>
</dbReference>
<proteinExistence type="predicted"/>
<dbReference type="Proteomes" id="UP000216024">
    <property type="component" value="Unassembled WGS sequence"/>
</dbReference>
<feature type="transmembrane region" description="Helical" evidence="1">
    <location>
        <begin position="7"/>
        <end position="23"/>
    </location>
</feature>
<dbReference type="Pfam" id="PF17099">
    <property type="entry name" value="TrpP"/>
    <property type="match status" value="1"/>
</dbReference>
<evidence type="ECO:0000256" key="1">
    <source>
        <dbReference type="SAM" id="Phobius"/>
    </source>
</evidence>
<keyword evidence="1" id="KW-0472">Membrane</keyword>
<accession>A0A267MER9</accession>
<organism evidence="2 3">
    <name type="scientific">Anaeromicrobium sediminis</name>
    <dbReference type="NCBI Taxonomy" id="1478221"/>
    <lineage>
        <taxon>Bacteria</taxon>
        <taxon>Bacillati</taxon>
        <taxon>Bacillota</taxon>
        <taxon>Clostridia</taxon>
        <taxon>Peptostreptococcales</taxon>
        <taxon>Thermotaleaceae</taxon>
        <taxon>Anaeromicrobium</taxon>
    </lineage>
</organism>
<sequence>MDLRKNILTALLIAIGFILHQVIPGILGAMKFDIMLSVIFVCLLVNTNMKNILMTALLGGFITAMTTTFPGGQIPNIIDKIITCLVIYMIIKGMEKYKKNIIFVGFIGLVGTIISGTVFLYSASLIVGLPASFKVLFLGVVLPTSFFNTIATVIVYNAVKVALKHSRIEMA</sequence>
<protein>
    <submittedName>
        <fullName evidence="2">Tryptophan transporter</fullName>
    </submittedName>
</protein>
<dbReference type="RefSeq" id="WP_095134967.1">
    <property type="nucleotide sequence ID" value="NZ_NIBG01000020.1"/>
</dbReference>
<keyword evidence="1" id="KW-1133">Transmembrane helix</keyword>
<feature type="transmembrane region" description="Helical" evidence="1">
    <location>
        <begin position="101"/>
        <end position="123"/>
    </location>
</feature>
<dbReference type="InterPro" id="IPR031360">
    <property type="entry name" value="TrpP"/>
</dbReference>
<evidence type="ECO:0000313" key="2">
    <source>
        <dbReference type="EMBL" id="PAB58074.1"/>
    </source>
</evidence>
<evidence type="ECO:0000313" key="3">
    <source>
        <dbReference type="Proteomes" id="UP000216024"/>
    </source>
</evidence>